<dbReference type="OrthoDB" id="2506088at2759"/>
<keyword evidence="2" id="KW-1185">Reference proteome</keyword>
<dbReference type="AlphaFoldDB" id="A0A0L6UAE8"/>
<protein>
    <submittedName>
        <fullName evidence="1">Uncharacterized protein</fullName>
    </submittedName>
</protein>
<dbReference type="Proteomes" id="UP000037035">
    <property type="component" value="Unassembled WGS sequence"/>
</dbReference>
<name>A0A0L6UAE8_9BASI</name>
<evidence type="ECO:0000313" key="1">
    <source>
        <dbReference type="EMBL" id="KNZ45242.1"/>
    </source>
</evidence>
<dbReference type="EMBL" id="LAVV01013871">
    <property type="protein sequence ID" value="KNZ45242.1"/>
    <property type="molecule type" value="Genomic_DNA"/>
</dbReference>
<evidence type="ECO:0000313" key="2">
    <source>
        <dbReference type="Proteomes" id="UP000037035"/>
    </source>
</evidence>
<comment type="caution">
    <text evidence="1">The sequence shown here is derived from an EMBL/GenBank/DDBJ whole genome shotgun (WGS) entry which is preliminary data.</text>
</comment>
<gene>
    <name evidence="1" type="ORF">VP01_833g2</name>
</gene>
<reference evidence="1 2" key="1">
    <citation type="submission" date="2015-08" db="EMBL/GenBank/DDBJ databases">
        <title>Next Generation Sequencing and Analysis of the Genome of Puccinia sorghi L Schw, the Causal Agent of Maize Common Rust.</title>
        <authorList>
            <person name="Rochi L."/>
            <person name="Burguener G."/>
            <person name="Darino M."/>
            <person name="Turjanski A."/>
            <person name="Kreff E."/>
            <person name="Dieguez M.J."/>
            <person name="Sacco F."/>
        </authorList>
    </citation>
    <scope>NUCLEOTIDE SEQUENCE [LARGE SCALE GENOMIC DNA]</scope>
    <source>
        <strain evidence="1 2">RO10H11247</strain>
    </source>
</reference>
<sequence>MTPALLDWLSLQFGPPSLFATEKFESYNSILHTASIHSNCHSPCRYIALSFSNYQNVRWILSGASIYDSHSHQYLQASSAFQEIYSKNETIQKSMGYNFRHKPFWKRTFCNTQQCSHFL</sequence>
<organism evidence="1 2">
    <name type="scientific">Puccinia sorghi</name>
    <dbReference type="NCBI Taxonomy" id="27349"/>
    <lineage>
        <taxon>Eukaryota</taxon>
        <taxon>Fungi</taxon>
        <taxon>Dikarya</taxon>
        <taxon>Basidiomycota</taxon>
        <taxon>Pucciniomycotina</taxon>
        <taxon>Pucciniomycetes</taxon>
        <taxon>Pucciniales</taxon>
        <taxon>Pucciniaceae</taxon>
        <taxon>Puccinia</taxon>
    </lineage>
</organism>
<proteinExistence type="predicted"/>
<accession>A0A0L6UAE8</accession>
<dbReference type="VEuPathDB" id="FungiDB:VP01_833g2"/>